<feature type="signal peptide" evidence="3">
    <location>
        <begin position="1"/>
        <end position="19"/>
    </location>
</feature>
<dbReference type="InterPro" id="IPR008922">
    <property type="entry name" value="Di-copper_centre_dom_sf"/>
</dbReference>
<evidence type="ECO:0000256" key="2">
    <source>
        <dbReference type="ARBA" id="ARBA00023008"/>
    </source>
</evidence>
<dbReference type="SUPFAM" id="SSF48056">
    <property type="entry name" value="Di-copper centre-containing domain"/>
    <property type="match status" value="1"/>
</dbReference>
<evidence type="ECO:0000256" key="3">
    <source>
        <dbReference type="SAM" id="SignalP"/>
    </source>
</evidence>
<evidence type="ECO:0000313" key="5">
    <source>
        <dbReference type="EMBL" id="RPA77400.1"/>
    </source>
</evidence>
<dbReference type="PRINTS" id="PR00092">
    <property type="entry name" value="TYROSINASE"/>
</dbReference>
<dbReference type="PROSITE" id="PS00497">
    <property type="entry name" value="TYROSINASE_1"/>
    <property type="match status" value="1"/>
</dbReference>
<protein>
    <submittedName>
        <fullName evidence="5">Di-copper centre-containing protein</fullName>
    </submittedName>
</protein>
<dbReference type="OrthoDB" id="6132182at2759"/>
<dbReference type="STRING" id="1160509.A0A3N4HZV9"/>
<dbReference type="Pfam" id="PF00264">
    <property type="entry name" value="Tyrosinase"/>
    <property type="match status" value="1"/>
</dbReference>
<organism evidence="5 6">
    <name type="scientific">Ascobolus immersus RN42</name>
    <dbReference type="NCBI Taxonomy" id="1160509"/>
    <lineage>
        <taxon>Eukaryota</taxon>
        <taxon>Fungi</taxon>
        <taxon>Dikarya</taxon>
        <taxon>Ascomycota</taxon>
        <taxon>Pezizomycotina</taxon>
        <taxon>Pezizomycetes</taxon>
        <taxon>Pezizales</taxon>
        <taxon>Ascobolaceae</taxon>
        <taxon>Ascobolus</taxon>
    </lineage>
</organism>
<evidence type="ECO:0000256" key="1">
    <source>
        <dbReference type="ARBA" id="ARBA00022723"/>
    </source>
</evidence>
<keyword evidence="3" id="KW-0732">Signal</keyword>
<feature type="chain" id="PRO_5017956155" evidence="3">
    <location>
        <begin position="20"/>
        <end position="323"/>
    </location>
</feature>
<keyword evidence="6" id="KW-1185">Reference proteome</keyword>
<evidence type="ECO:0000313" key="6">
    <source>
        <dbReference type="Proteomes" id="UP000275078"/>
    </source>
</evidence>
<accession>A0A3N4HZV9</accession>
<proteinExistence type="predicted"/>
<gene>
    <name evidence="5" type="ORF">BJ508DRAFT_330258</name>
</gene>
<sequence length="323" mass="36093">MQLSWLSLVYLALAGTAVAQQAQCTNPIQRKEWRSMSSNEKANYISAVNCMHKTLKGKTTAQVPGAISRFDDFIGVHKQQTANIHFVGHFLPWHRYFMWAYEKTLREECGYTGGQPYWDYTLDAGNFRNSPIFDPNTGFGGDGAGAQGCVSTGPFKDWTIHLPAQTSINRQDRCLSRRIDANIGNQWLTKRYEDDVLSKGDYGWMALALEGDTQGGYGIHGGGHFAIGGSAGDVYTSNTEPLFYLHHTNMDRIWNKWQNANPSKRTFDISLTMFPRNTFLQPKPAPAGNVTLDFEINLGGLAGSVTMRDIMDTKSGINCYEYV</sequence>
<dbReference type="Proteomes" id="UP000275078">
    <property type="component" value="Unassembled WGS sequence"/>
</dbReference>
<evidence type="ECO:0000259" key="4">
    <source>
        <dbReference type="PROSITE" id="PS00497"/>
    </source>
</evidence>
<reference evidence="5 6" key="1">
    <citation type="journal article" date="2018" name="Nat. Ecol. Evol.">
        <title>Pezizomycetes genomes reveal the molecular basis of ectomycorrhizal truffle lifestyle.</title>
        <authorList>
            <person name="Murat C."/>
            <person name="Payen T."/>
            <person name="Noel B."/>
            <person name="Kuo A."/>
            <person name="Morin E."/>
            <person name="Chen J."/>
            <person name="Kohler A."/>
            <person name="Krizsan K."/>
            <person name="Balestrini R."/>
            <person name="Da Silva C."/>
            <person name="Montanini B."/>
            <person name="Hainaut M."/>
            <person name="Levati E."/>
            <person name="Barry K.W."/>
            <person name="Belfiori B."/>
            <person name="Cichocki N."/>
            <person name="Clum A."/>
            <person name="Dockter R.B."/>
            <person name="Fauchery L."/>
            <person name="Guy J."/>
            <person name="Iotti M."/>
            <person name="Le Tacon F."/>
            <person name="Lindquist E.A."/>
            <person name="Lipzen A."/>
            <person name="Malagnac F."/>
            <person name="Mello A."/>
            <person name="Molinier V."/>
            <person name="Miyauchi S."/>
            <person name="Poulain J."/>
            <person name="Riccioni C."/>
            <person name="Rubini A."/>
            <person name="Sitrit Y."/>
            <person name="Splivallo R."/>
            <person name="Traeger S."/>
            <person name="Wang M."/>
            <person name="Zifcakova L."/>
            <person name="Wipf D."/>
            <person name="Zambonelli A."/>
            <person name="Paolocci F."/>
            <person name="Nowrousian M."/>
            <person name="Ottonello S."/>
            <person name="Baldrian P."/>
            <person name="Spatafora J.W."/>
            <person name="Henrissat B."/>
            <person name="Nagy L.G."/>
            <person name="Aury J.M."/>
            <person name="Wincker P."/>
            <person name="Grigoriev I.V."/>
            <person name="Bonfante P."/>
            <person name="Martin F.M."/>
        </authorList>
    </citation>
    <scope>NUCLEOTIDE SEQUENCE [LARGE SCALE GENOMIC DNA]</scope>
    <source>
        <strain evidence="5 6">RN42</strain>
    </source>
</reference>
<dbReference type="PANTHER" id="PTHR11474">
    <property type="entry name" value="TYROSINASE FAMILY MEMBER"/>
    <property type="match status" value="1"/>
</dbReference>
<keyword evidence="2" id="KW-0186">Copper</keyword>
<keyword evidence="1" id="KW-0479">Metal-binding</keyword>
<dbReference type="InterPro" id="IPR002227">
    <property type="entry name" value="Tyrosinase_Cu-bd"/>
</dbReference>
<dbReference type="AlphaFoldDB" id="A0A3N4HZV9"/>
<dbReference type="GO" id="GO:0016491">
    <property type="term" value="F:oxidoreductase activity"/>
    <property type="evidence" value="ECO:0007669"/>
    <property type="project" value="InterPro"/>
</dbReference>
<dbReference type="InterPro" id="IPR050316">
    <property type="entry name" value="Tyrosinase/Hemocyanin"/>
</dbReference>
<dbReference type="EMBL" id="ML119727">
    <property type="protein sequence ID" value="RPA77400.1"/>
    <property type="molecule type" value="Genomic_DNA"/>
</dbReference>
<feature type="domain" description="Tyrosinase copper-binding" evidence="4">
    <location>
        <begin position="85"/>
        <end position="102"/>
    </location>
</feature>
<dbReference type="PANTHER" id="PTHR11474:SF126">
    <property type="entry name" value="TYROSINASE-LIKE PROTEIN TYR-1-RELATED"/>
    <property type="match status" value="1"/>
</dbReference>
<dbReference type="GO" id="GO:0046872">
    <property type="term" value="F:metal ion binding"/>
    <property type="evidence" value="ECO:0007669"/>
    <property type="project" value="UniProtKB-KW"/>
</dbReference>
<name>A0A3N4HZV9_ASCIM</name>
<dbReference type="Gene3D" id="1.10.1280.10">
    <property type="entry name" value="Di-copper center containing domain from catechol oxidase"/>
    <property type="match status" value="1"/>
</dbReference>